<feature type="chain" id="PRO_5034522570" description="Complement component C9" evidence="21">
    <location>
        <begin position="25"/>
        <end position="541"/>
    </location>
</feature>
<evidence type="ECO:0000256" key="15">
    <source>
        <dbReference type="ARBA" id="ARBA00023157"/>
    </source>
</evidence>
<name>A0A8C6UCH3_9GOBI</name>
<dbReference type="InterPro" id="IPR000884">
    <property type="entry name" value="TSP1_rpt"/>
</dbReference>
<dbReference type="PROSITE" id="PS50068">
    <property type="entry name" value="LDLRA_2"/>
    <property type="match status" value="1"/>
</dbReference>
<reference evidence="23" key="2">
    <citation type="submission" date="2025-09" db="UniProtKB">
        <authorList>
            <consortium name="Ensembl"/>
        </authorList>
    </citation>
    <scope>IDENTIFICATION</scope>
</reference>
<feature type="disulfide bond" evidence="20">
    <location>
        <begin position="80"/>
        <end position="92"/>
    </location>
</feature>
<keyword evidence="24" id="KW-1185">Reference proteome</keyword>
<evidence type="ECO:0000256" key="13">
    <source>
        <dbReference type="ARBA" id="ARBA00023058"/>
    </source>
</evidence>
<accession>A0A8C6UCH3</accession>
<dbReference type="InterPro" id="IPR001862">
    <property type="entry name" value="MAC_perforin"/>
</dbReference>
<dbReference type="AlphaFoldDB" id="A0A8C6UCH3"/>
<dbReference type="Ensembl" id="ENSNMLT00000038540.1">
    <property type="protein sequence ID" value="ENSNMLP00000034595.1"/>
    <property type="gene ID" value="ENSNMLG00000021505.1"/>
</dbReference>
<keyword evidence="21" id="KW-0732">Signal</keyword>
<evidence type="ECO:0000256" key="10">
    <source>
        <dbReference type="ARBA" id="ARBA00022852"/>
    </source>
</evidence>
<dbReference type="GO" id="GO:0006957">
    <property type="term" value="P:complement activation, alternative pathway"/>
    <property type="evidence" value="ECO:0007669"/>
    <property type="project" value="UniProtKB-KW"/>
</dbReference>
<dbReference type="InterPro" id="IPR023415">
    <property type="entry name" value="LDLR_class-A_CS"/>
</dbReference>
<proteinExistence type="inferred from homology"/>
<feature type="signal peptide" evidence="21">
    <location>
        <begin position="1"/>
        <end position="24"/>
    </location>
</feature>
<evidence type="ECO:0000256" key="2">
    <source>
        <dbReference type="ARBA" id="ARBA00004613"/>
    </source>
</evidence>
<evidence type="ECO:0000256" key="14">
    <source>
        <dbReference type="ARBA" id="ARBA00023136"/>
    </source>
</evidence>
<dbReference type="PROSITE" id="PS01209">
    <property type="entry name" value="LDLRA_1"/>
    <property type="match status" value="1"/>
</dbReference>
<dbReference type="PROSITE" id="PS51412">
    <property type="entry name" value="MACPF_2"/>
    <property type="match status" value="1"/>
</dbReference>
<evidence type="ECO:0000256" key="7">
    <source>
        <dbReference type="ARBA" id="ARBA00022537"/>
    </source>
</evidence>
<dbReference type="Gene3D" id="4.10.400.10">
    <property type="entry name" value="Low-density Lipoprotein Receptor"/>
    <property type="match status" value="1"/>
</dbReference>
<evidence type="ECO:0000256" key="17">
    <source>
        <dbReference type="ARBA" id="ARBA00023298"/>
    </source>
</evidence>
<evidence type="ECO:0000256" key="12">
    <source>
        <dbReference type="ARBA" id="ARBA00022875"/>
    </source>
</evidence>
<dbReference type="CDD" id="cd00112">
    <property type="entry name" value="LDLa"/>
    <property type="match status" value="1"/>
</dbReference>
<dbReference type="PANTHER" id="PTHR45742:SF3">
    <property type="entry name" value="COMPLEMENT COMPONENT C9"/>
    <property type="match status" value="1"/>
</dbReference>
<dbReference type="PRINTS" id="PR00764">
    <property type="entry name" value="COMPLEMENTC9"/>
</dbReference>
<keyword evidence="15 20" id="KW-1015">Disulfide bond</keyword>
<dbReference type="GO" id="GO:0006958">
    <property type="term" value="P:complement activation, classical pathway"/>
    <property type="evidence" value="ECO:0007669"/>
    <property type="project" value="UniProtKB-KW"/>
</dbReference>
<comment type="subunit">
    <text evidence="19">Homooligomer; about 20 C9 chains oligomerize to give rise to a huge beta-barrel that forms a 100 Angstrom diameter pore in target membranes. Component of the membrane attack complex (MAC), composed of complement C5b, C6, C7, C8A, C8B, C8G and multiple copies of the pore-forming subunit C9.</text>
</comment>
<dbReference type="InterPro" id="IPR020864">
    <property type="entry name" value="MACPF"/>
</dbReference>
<organism evidence="23 24">
    <name type="scientific">Neogobius melanostomus</name>
    <name type="common">round goby</name>
    <dbReference type="NCBI Taxonomy" id="47308"/>
    <lineage>
        <taxon>Eukaryota</taxon>
        <taxon>Metazoa</taxon>
        <taxon>Chordata</taxon>
        <taxon>Craniata</taxon>
        <taxon>Vertebrata</taxon>
        <taxon>Euteleostomi</taxon>
        <taxon>Actinopterygii</taxon>
        <taxon>Neopterygii</taxon>
        <taxon>Teleostei</taxon>
        <taxon>Neoteleostei</taxon>
        <taxon>Acanthomorphata</taxon>
        <taxon>Gobiaria</taxon>
        <taxon>Gobiiformes</taxon>
        <taxon>Gobioidei</taxon>
        <taxon>Gobiidae</taxon>
        <taxon>Benthophilinae</taxon>
        <taxon>Neogobiini</taxon>
        <taxon>Neogobius</taxon>
    </lineage>
</organism>
<evidence type="ECO:0000313" key="24">
    <source>
        <dbReference type="Proteomes" id="UP000694523"/>
    </source>
</evidence>
<dbReference type="GO" id="GO:0031640">
    <property type="term" value="P:killing of cells of another organism"/>
    <property type="evidence" value="ECO:0007669"/>
    <property type="project" value="UniProtKB-KW"/>
</dbReference>
<dbReference type="Proteomes" id="UP000694523">
    <property type="component" value="Unplaced"/>
</dbReference>
<dbReference type="InterPro" id="IPR036055">
    <property type="entry name" value="LDL_receptor-like_sf"/>
</dbReference>
<dbReference type="Pfam" id="PF00057">
    <property type="entry name" value="Ldl_recept_a"/>
    <property type="match status" value="1"/>
</dbReference>
<evidence type="ECO:0000256" key="16">
    <source>
        <dbReference type="ARBA" id="ARBA00023162"/>
    </source>
</evidence>
<keyword evidence="5" id="KW-1134">Transmembrane beta strand</keyword>
<evidence type="ECO:0000256" key="9">
    <source>
        <dbReference type="ARBA" id="ARBA00022692"/>
    </source>
</evidence>
<keyword evidence="6" id="KW-0964">Secreted</keyword>
<sequence>MRTVVQVALAGLCLTVCLFQGETADLPDPPPINCAWGRWSEWGICDPCSKTQRRSRTIEAFGQKACTTSETCPTPPPPACSDSEFMCESGNCIRKRLQCNGDEDCEDGSDEDCDPVRKPCGQLNLINSEQSRRAGYGVNPLSADPRQNPFNNDFFGGRCERERNPNSGITERIPYNVGVFNYKTVVTETVSREIYEHSDTILTEILTDISSKVHVGLSFKFSPSEPSTSVEKKNMVKEVSEYTKIKNKSFIRVKGAIQLSTYRMRSNDLQVALDFIKDVKRLPLEYEKSIYFSFLEDYGTHYTKNGKHGGQYDLVYVLNQDTIKEKKITDRTIQECVKLGISASAGTQNVDVSVGTSGKAVVDKVVSAIYGGSPAAAAGIKTKLGQDGILDMLTFQDWARSLGEEPTLLDSDPEPIYTLVPLDLPNANTLVANIKRASTEYVAEYSSCKCKPCQNGGTPALIEGECLCLCPPAYGGLACQNYQVKTQSSSDAPTVAQIGNWACWSAYSECFGRSRSRTRSCNTEGLHGATCVGESRSEEYC</sequence>
<keyword evidence="9" id="KW-0812">Transmembrane</keyword>
<dbReference type="SUPFAM" id="SSF57424">
    <property type="entry name" value="LDL receptor-like module"/>
    <property type="match status" value="1"/>
</dbReference>
<evidence type="ECO:0000256" key="11">
    <source>
        <dbReference type="ARBA" id="ARBA00022859"/>
    </source>
</evidence>
<dbReference type="PANTHER" id="PTHR45742">
    <property type="entry name" value="COMPLEMENT COMPONENT C6"/>
    <property type="match status" value="1"/>
</dbReference>
<keyword evidence="7" id="KW-1052">Target cell membrane</keyword>
<evidence type="ECO:0000259" key="22">
    <source>
        <dbReference type="PROSITE" id="PS51412"/>
    </source>
</evidence>
<evidence type="ECO:0000256" key="1">
    <source>
        <dbReference type="ARBA" id="ARBA00004276"/>
    </source>
</evidence>
<feature type="domain" description="MACPF" evidence="22">
    <location>
        <begin position="116"/>
        <end position="449"/>
    </location>
</feature>
<keyword evidence="10" id="KW-0204">Cytolysis</keyword>
<evidence type="ECO:0000256" key="3">
    <source>
        <dbReference type="ARBA" id="ARBA00009214"/>
    </source>
</evidence>
<keyword evidence="14" id="KW-0472">Membrane</keyword>
<comment type="function">
    <text evidence="18">Pore-forming component of the membrane attack complex (MAC), a multiprotein complex activated by the complement cascade, which inserts into a target cell membrane and forms a pore, leading to target cell membrane rupture and cell lysis. The MAC is initiated by proteolytic cleavage of C5 into complement C5b in response to the classical, alternative, lectin and GZMK complement pathways. The complement pathways consist in a cascade of proteins that leads to phagocytosis and breakdown of pathogens and signaling that strengthens the adaptive immune system. Constitutes the pore-forming subunit of the MAC complex: during MAC assembly, C9 associates with the C5b8 intermediate complex, and polymerizes to complete the pore.</text>
</comment>
<evidence type="ECO:0000313" key="23">
    <source>
        <dbReference type="Ensembl" id="ENSNMLP00000034595.1"/>
    </source>
</evidence>
<evidence type="ECO:0000256" key="21">
    <source>
        <dbReference type="SAM" id="SignalP"/>
    </source>
</evidence>
<dbReference type="PROSITE" id="PS00279">
    <property type="entry name" value="MACPF_1"/>
    <property type="match status" value="1"/>
</dbReference>
<dbReference type="InterPro" id="IPR002172">
    <property type="entry name" value="LDrepeatLR_classA_rpt"/>
</dbReference>
<reference evidence="23" key="1">
    <citation type="submission" date="2025-08" db="UniProtKB">
        <authorList>
            <consortium name="Ensembl"/>
        </authorList>
    </citation>
    <scope>IDENTIFICATION</scope>
</reference>
<dbReference type="PROSITE" id="PS50092">
    <property type="entry name" value="TSP1"/>
    <property type="match status" value="1"/>
</dbReference>
<evidence type="ECO:0000256" key="19">
    <source>
        <dbReference type="ARBA" id="ARBA00093512"/>
    </source>
</evidence>
<keyword evidence="12" id="KW-0180">Complement pathway</keyword>
<dbReference type="GO" id="GO:0044218">
    <property type="term" value="C:other organism cell membrane"/>
    <property type="evidence" value="ECO:0007669"/>
    <property type="project" value="UniProtKB-KW"/>
</dbReference>
<dbReference type="GO" id="GO:0005579">
    <property type="term" value="C:membrane attack complex"/>
    <property type="evidence" value="ECO:0007669"/>
    <property type="project" value="UniProtKB-KW"/>
</dbReference>
<comment type="subcellular location">
    <subcellularLocation>
        <location evidence="2">Secreted</location>
    </subcellularLocation>
    <subcellularLocation>
        <location evidence="1">Target cell membrane</location>
        <topology evidence="1">Multi-pass membrane protein</topology>
    </subcellularLocation>
</comment>
<comment type="similarity">
    <text evidence="3">Belongs to the complement C6/C7/C8/C9 family.</text>
</comment>
<dbReference type="SMART" id="SM00457">
    <property type="entry name" value="MACPF"/>
    <property type="match status" value="1"/>
</dbReference>
<evidence type="ECO:0000256" key="4">
    <source>
        <dbReference type="ARBA" id="ARBA00018261"/>
    </source>
</evidence>
<evidence type="ECO:0000256" key="8">
    <source>
        <dbReference type="ARBA" id="ARBA00022588"/>
    </source>
</evidence>
<evidence type="ECO:0000256" key="6">
    <source>
        <dbReference type="ARBA" id="ARBA00022525"/>
    </source>
</evidence>
<dbReference type="SMART" id="SM00192">
    <property type="entry name" value="LDLa"/>
    <property type="match status" value="1"/>
</dbReference>
<keyword evidence="8" id="KW-0399">Innate immunity</keyword>
<evidence type="ECO:0000256" key="18">
    <source>
        <dbReference type="ARBA" id="ARBA00093294"/>
    </source>
</evidence>
<feature type="disulfide bond" evidence="20">
    <location>
        <begin position="87"/>
        <end position="105"/>
    </location>
</feature>
<keyword evidence="13" id="KW-0473">Membrane attack complex</keyword>
<dbReference type="Pfam" id="PF01823">
    <property type="entry name" value="MACPF"/>
    <property type="match status" value="1"/>
</dbReference>
<protein>
    <recommendedName>
        <fullName evidence="4">Complement component C9</fullName>
    </recommendedName>
</protein>
<comment type="caution">
    <text evidence="20">Lacks conserved residue(s) required for the propagation of feature annotation.</text>
</comment>
<keyword evidence="11" id="KW-0391">Immunity</keyword>
<dbReference type="InterPro" id="IPR020863">
    <property type="entry name" value="MACPF_CS"/>
</dbReference>
<keyword evidence="17" id="KW-1053">Target membrane</keyword>
<keyword evidence="16" id="KW-0179">Complement alternate pathway</keyword>
<dbReference type="GO" id="GO:0005576">
    <property type="term" value="C:extracellular region"/>
    <property type="evidence" value="ECO:0007669"/>
    <property type="project" value="UniProtKB-SubCell"/>
</dbReference>
<evidence type="ECO:0000256" key="20">
    <source>
        <dbReference type="PROSITE-ProRule" id="PRU00124"/>
    </source>
</evidence>
<evidence type="ECO:0000256" key="5">
    <source>
        <dbReference type="ARBA" id="ARBA00022452"/>
    </source>
</evidence>